<dbReference type="Proteomes" id="UP000050544">
    <property type="component" value="Unassembled WGS sequence"/>
</dbReference>
<dbReference type="EMBL" id="LGKO01000002">
    <property type="protein sequence ID" value="KPL83889.1"/>
    <property type="molecule type" value="Genomic_DNA"/>
</dbReference>
<feature type="compositionally biased region" description="Gly residues" evidence="1">
    <location>
        <begin position="174"/>
        <end position="190"/>
    </location>
</feature>
<dbReference type="PATRIC" id="fig|869279.4.peg.252"/>
<feature type="compositionally biased region" description="Low complexity" evidence="1">
    <location>
        <begin position="194"/>
        <end position="208"/>
    </location>
</feature>
<dbReference type="RefSeq" id="WP_054520290.1">
    <property type="nucleotide sequence ID" value="NZ_LGKO01000002.1"/>
</dbReference>
<evidence type="ECO:0000313" key="3">
    <source>
        <dbReference type="EMBL" id="KPL83889.1"/>
    </source>
</evidence>
<evidence type="ECO:0000256" key="1">
    <source>
        <dbReference type="SAM" id="MobiDB-lite"/>
    </source>
</evidence>
<evidence type="ECO:0000256" key="2">
    <source>
        <dbReference type="SAM" id="SignalP"/>
    </source>
</evidence>
<dbReference type="STRING" id="869279.SE15_01275"/>
<keyword evidence="2" id="KW-0732">Signal</keyword>
<accession>A0A0P6XWS8</accession>
<feature type="region of interest" description="Disordered" evidence="1">
    <location>
        <begin position="168"/>
        <end position="208"/>
    </location>
</feature>
<name>A0A0P6XWS8_9CHLR</name>
<sequence>MKKPIFWLFLVLTMAVWMLSACTGGNTTANAANGRVAASQGTPQLFNFANQSPESKLAIGILKMEETSLAITSEQAKALLPLWKAVKTLSTSTTASAEELSALYRQIEETLTADQRKYIEELQMTGTDLQDMMQSLGIQDSFGERNGSGQNLSESERATRIAQFQAQRSAEGVPAGGPGMAPGGGPGGEPGFAPPVEDTTTQRTPDPTQMAVRRNLGLSRLFLDPLIQMLEKKAAQ</sequence>
<keyword evidence="4" id="KW-1185">Reference proteome</keyword>
<gene>
    <name evidence="3" type="ORF">SE15_01275</name>
</gene>
<feature type="chain" id="PRO_5006133256" evidence="2">
    <location>
        <begin position="32"/>
        <end position="236"/>
    </location>
</feature>
<reference evidence="3 4" key="1">
    <citation type="submission" date="2015-07" db="EMBL/GenBank/DDBJ databases">
        <title>Whole genome sequence of Thermanaerothrix daxensis DSM 23592.</title>
        <authorList>
            <person name="Hemp J."/>
            <person name="Ward L.M."/>
            <person name="Pace L.A."/>
            <person name="Fischer W.W."/>
        </authorList>
    </citation>
    <scope>NUCLEOTIDE SEQUENCE [LARGE SCALE GENOMIC DNA]</scope>
    <source>
        <strain evidence="3 4">GNS-1</strain>
    </source>
</reference>
<dbReference type="AlphaFoldDB" id="A0A0P6XWS8"/>
<comment type="caution">
    <text evidence="3">The sequence shown here is derived from an EMBL/GenBank/DDBJ whole genome shotgun (WGS) entry which is preliminary data.</text>
</comment>
<dbReference type="PROSITE" id="PS51257">
    <property type="entry name" value="PROKAR_LIPOPROTEIN"/>
    <property type="match status" value="1"/>
</dbReference>
<protein>
    <submittedName>
        <fullName evidence="3">Uncharacterized protein</fullName>
    </submittedName>
</protein>
<proteinExistence type="predicted"/>
<evidence type="ECO:0000313" key="4">
    <source>
        <dbReference type="Proteomes" id="UP000050544"/>
    </source>
</evidence>
<feature type="signal peptide" evidence="2">
    <location>
        <begin position="1"/>
        <end position="31"/>
    </location>
</feature>
<organism evidence="3 4">
    <name type="scientific">Thermanaerothrix daxensis</name>
    <dbReference type="NCBI Taxonomy" id="869279"/>
    <lineage>
        <taxon>Bacteria</taxon>
        <taxon>Bacillati</taxon>
        <taxon>Chloroflexota</taxon>
        <taxon>Anaerolineae</taxon>
        <taxon>Anaerolineales</taxon>
        <taxon>Anaerolineaceae</taxon>
        <taxon>Thermanaerothrix</taxon>
    </lineage>
</organism>
<dbReference type="OrthoDB" id="164520at2"/>